<protein>
    <submittedName>
        <fullName evidence="1">HAD family phosphatase</fullName>
    </submittedName>
</protein>
<dbReference type="PANTHER" id="PTHR18901">
    <property type="entry name" value="2-DEOXYGLUCOSE-6-PHOSPHATE PHOSPHATASE 2"/>
    <property type="match status" value="1"/>
</dbReference>
<accession>A0ABT9AXT1</accession>
<dbReference type="Gene3D" id="3.40.50.1000">
    <property type="entry name" value="HAD superfamily/HAD-like"/>
    <property type="match status" value="1"/>
</dbReference>
<dbReference type="RefSeq" id="WP_305026267.1">
    <property type="nucleotide sequence ID" value="NZ_JAUQTA010000001.1"/>
</dbReference>
<evidence type="ECO:0000313" key="2">
    <source>
        <dbReference type="Proteomes" id="UP001233314"/>
    </source>
</evidence>
<name>A0ABT9AXT1_9ACTN</name>
<dbReference type="NCBIfam" id="TIGR01509">
    <property type="entry name" value="HAD-SF-IA-v3"/>
    <property type="match status" value="1"/>
</dbReference>
<dbReference type="InterPro" id="IPR023214">
    <property type="entry name" value="HAD_sf"/>
</dbReference>
<dbReference type="EMBL" id="JAUQTA010000001">
    <property type="protein sequence ID" value="MDO7866850.1"/>
    <property type="molecule type" value="Genomic_DNA"/>
</dbReference>
<dbReference type="SFLD" id="SFLDS00003">
    <property type="entry name" value="Haloacid_Dehalogenase"/>
    <property type="match status" value="1"/>
</dbReference>
<dbReference type="Gene3D" id="1.10.150.240">
    <property type="entry name" value="Putative phosphatase, domain 2"/>
    <property type="match status" value="1"/>
</dbReference>
<dbReference type="Proteomes" id="UP001233314">
    <property type="component" value="Unassembled WGS sequence"/>
</dbReference>
<dbReference type="Pfam" id="PF00702">
    <property type="entry name" value="Hydrolase"/>
    <property type="match status" value="1"/>
</dbReference>
<dbReference type="CDD" id="cd07505">
    <property type="entry name" value="HAD_BPGM-like"/>
    <property type="match status" value="1"/>
</dbReference>
<reference evidence="1 2" key="1">
    <citation type="submission" date="2023-07" db="EMBL/GenBank/DDBJ databases">
        <title>Nocardioides sp. nov WY-20 isolated from soil.</title>
        <authorList>
            <person name="Liu B."/>
            <person name="Wan Y."/>
        </authorList>
    </citation>
    <scope>NUCLEOTIDE SEQUENCE [LARGE SCALE GENOMIC DNA]</scope>
    <source>
        <strain evidence="1 2">WY-20</strain>
    </source>
</reference>
<dbReference type="SUPFAM" id="SSF56784">
    <property type="entry name" value="HAD-like"/>
    <property type="match status" value="1"/>
</dbReference>
<proteinExistence type="predicted"/>
<dbReference type="SFLD" id="SFLDG01129">
    <property type="entry name" value="C1.5:_HAD__Beta-PGM__Phosphata"/>
    <property type="match status" value="1"/>
</dbReference>
<sequence length="221" mass="23711">MKHAAVLWDMDGTLVDTEPYWMEAEFDLAERYGGHWTHEHGLALVGNDLLESGRYILRHMFDPGSPGSRLTPEEVVELLLDGVVARVEHAVPWRPGARALLAELLAAGVPCALVTMSYQRFVDPILAELPDGAFAEIVTGDRVSQGKPHPEPYLKAAAGLGLAPETCLAIEDSNTGATSAEAAGCTVLVVECHVPVAPGERRVFRDSLEGLTPADLLTLAP</sequence>
<dbReference type="PANTHER" id="PTHR18901:SF38">
    <property type="entry name" value="PSEUDOURIDINE-5'-PHOSPHATASE"/>
    <property type="match status" value="1"/>
</dbReference>
<dbReference type="InterPro" id="IPR006439">
    <property type="entry name" value="HAD-SF_hydro_IA"/>
</dbReference>
<dbReference type="InterPro" id="IPR036412">
    <property type="entry name" value="HAD-like_sf"/>
</dbReference>
<comment type="caution">
    <text evidence="1">The sequence shown here is derived from an EMBL/GenBank/DDBJ whole genome shotgun (WGS) entry which is preliminary data.</text>
</comment>
<dbReference type="InterPro" id="IPR023198">
    <property type="entry name" value="PGP-like_dom2"/>
</dbReference>
<gene>
    <name evidence="1" type="ORF">Q5722_00560</name>
</gene>
<evidence type="ECO:0000313" key="1">
    <source>
        <dbReference type="EMBL" id="MDO7866850.1"/>
    </source>
</evidence>
<keyword evidence="2" id="KW-1185">Reference proteome</keyword>
<organism evidence="1 2">
    <name type="scientific">Nocardioides jiangxiensis</name>
    <dbReference type="NCBI Taxonomy" id="3064524"/>
    <lineage>
        <taxon>Bacteria</taxon>
        <taxon>Bacillati</taxon>
        <taxon>Actinomycetota</taxon>
        <taxon>Actinomycetes</taxon>
        <taxon>Propionibacteriales</taxon>
        <taxon>Nocardioidaceae</taxon>
        <taxon>Nocardioides</taxon>
    </lineage>
</organism>